<proteinExistence type="predicted"/>
<sequence length="115" mass="13038">MKYLIFVLLSLALFSCKPLTDNSITTIKTTDDCTILVYENEGHATAPSGFFLVKKCNGEVVNKRFFNTYDTLVSVRESFLGEIEIVLGQKMNVLDKGWVEEDRFLLDCTTLENVD</sequence>
<reference evidence="2 3" key="1">
    <citation type="journal article" date="2012" name="Stand. Genomic Sci.">
        <title>Complete genome sequencing and analysis of Saprospira grandis str. Lewin, a predatory marine bacterium.</title>
        <authorList>
            <person name="Saw J.H."/>
            <person name="Yuryev A."/>
            <person name="Kanbe M."/>
            <person name="Hou S."/>
            <person name="Young A.G."/>
            <person name="Aizawa S."/>
            <person name="Alam M."/>
        </authorList>
    </citation>
    <scope>NUCLEOTIDE SEQUENCE [LARGE SCALE GENOMIC DNA]</scope>
    <source>
        <strain evidence="2 3">Lewin</strain>
    </source>
</reference>
<dbReference type="HOGENOM" id="CLU_2107311_0_0_10"/>
<dbReference type="EMBL" id="CP002831">
    <property type="protein sequence ID" value="AFC23161.1"/>
    <property type="molecule type" value="Genomic_DNA"/>
</dbReference>
<dbReference type="KEGG" id="sgn:SGRA_0422"/>
<feature type="chain" id="PRO_5003604182" description="Lipoprotein" evidence="1">
    <location>
        <begin position="21"/>
        <end position="115"/>
    </location>
</feature>
<evidence type="ECO:0000313" key="2">
    <source>
        <dbReference type="EMBL" id="AFC23161.1"/>
    </source>
</evidence>
<keyword evidence="1" id="KW-0732">Signal</keyword>
<dbReference type="Proteomes" id="UP000007519">
    <property type="component" value="Chromosome"/>
</dbReference>
<dbReference type="RefSeq" id="WP_014373408.1">
    <property type="nucleotide sequence ID" value="NC_016940.1"/>
</dbReference>
<dbReference type="PROSITE" id="PS51257">
    <property type="entry name" value="PROKAR_LIPOPROTEIN"/>
    <property type="match status" value="1"/>
</dbReference>
<evidence type="ECO:0000313" key="3">
    <source>
        <dbReference type="Proteomes" id="UP000007519"/>
    </source>
</evidence>
<keyword evidence="3" id="KW-1185">Reference proteome</keyword>
<accession>H6L925</accession>
<evidence type="ECO:0000256" key="1">
    <source>
        <dbReference type="SAM" id="SignalP"/>
    </source>
</evidence>
<organism evidence="2 3">
    <name type="scientific">Saprospira grandis (strain Lewin)</name>
    <dbReference type="NCBI Taxonomy" id="984262"/>
    <lineage>
        <taxon>Bacteria</taxon>
        <taxon>Pseudomonadati</taxon>
        <taxon>Bacteroidota</taxon>
        <taxon>Saprospiria</taxon>
        <taxon>Saprospirales</taxon>
        <taxon>Saprospiraceae</taxon>
        <taxon>Saprospira</taxon>
    </lineage>
</organism>
<gene>
    <name evidence="2" type="ordered locus">SGRA_0422</name>
</gene>
<dbReference type="STRING" id="984262.SGRA_0422"/>
<name>H6L925_SAPGL</name>
<evidence type="ECO:0008006" key="4">
    <source>
        <dbReference type="Google" id="ProtNLM"/>
    </source>
</evidence>
<dbReference type="AlphaFoldDB" id="H6L925"/>
<protein>
    <recommendedName>
        <fullName evidence="4">Lipoprotein</fullName>
    </recommendedName>
</protein>
<feature type="signal peptide" evidence="1">
    <location>
        <begin position="1"/>
        <end position="20"/>
    </location>
</feature>